<dbReference type="Ensembl" id="ENSATET00000054371.2">
    <property type="protein sequence ID" value="ENSATEP00000050012.2"/>
    <property type="gene ID" value="ENSATEG00000029436.2"/>
</dbReference>
<evidence type="ECO:0000256" key="3">
    <source>
        <dbReference type="SAM" id="MobiDB-lite"/>
    </source>
</evidence>
<reference evidence="6" key="2">
    <citation type="submission" date="2025-08" db="UniProtKB">
        <authorList>
            <consortium name="Ensembl"/>
        </authorList>
    </citation>
    <scope>IDENTIFICATION</scope>
</reference>
<keyword evidence="4" id="KW-1133">Transmembrane helix</keyword>
<dbReference type="PROSITE" id="PS50041">
    <property type="entry name" value="C_TYPE_LECTIN_2"/>
    <property type="match status" value="1"/>
</dbReference>
<sequence>MSTVIYATPVFSNKVRYNRKEEEDGGKREEREVVIYESADDIRDDHTDFQSPESEEGPQVQDPPPVQRKSFRAAALCLGVLCLLMMVGLIILSVRHVLFNVDLQTRYNNLNDNYNNLNKNFTDLQKTVAEKFCPEGWRKFGCSCYFKSSDKTTWSESIRDCQNRGSDLVMINSKEEQEFVTKLNMNEEFWIGLKTEWTEQQWKWKWVDGSPLKETFEVTGELKYHTDKFYVAFSDQRGEWTKSRYYDYHQKTWICEK</sequence>
<dbReference type="PANTHER" id="PTHR45710">
    <property type="entry name" value="C-TYPE LECTIN DOMAIN-CONTAINING PROTEIN 180"/>
    <property type="match status" value="1"/>
</dbReference>
<proteinExistence type="predicted"/>
<dbReference type="Proteomes" id="UP000265040">
    <property type="component" value="Chromosome 11"/>
</dbReference>
<keyword evidence="4" id="KW-0472">Membrane</keyword>
<dbReference type="InterPro" id="IPR050828">
    <property type="entry name" value="C-type_lectin/matrix_domain"/>
</dbReference>
<dbReference type="GeneTree" id="ENSGT00940000167252"/>
<keyword evidence="7" id="KW-1185">Reference proteome</keyword>
<feature type="compositionally biased region" description="Basic and acidic residues" evidence="3">
    <location>
        <begin position="18"/>
        <end position="48"/>
    </location>
</feature>
<dbReference type="AlphaFoldDB" id="A0A7N6AMA4"/>
<dbReference type="InParanoid" id="A0A7N6AMA4"/>
<evidence type="ECO:0000256" key="4">
    <source>
        <dbReference type="SAM" id="Phobius"/>
    </source>
</evidence>
<dbReference type="GO" id="GO:0005886">
    <property type="term" value="C:plasma membrane"/>
    <property type="evidence" value="ECO:0007669"/>
    <property type="project" value="UniProtKB-SubCell"/>
</dbReference>
<keyword evidence="2" id="KW-0175">Coiled coil</keyword>
<feature type="transmembrane region" description="Helical" evidence="4">
    <location>
        <begin position="73"/>
        <end position="94"/>
    </location>
</feature>
<comment type="subcellular location">
    <subcellularLocation>
        <location evidence="1">Cell membrane</location>
        <topology evidence="1">Single-pass type II membrane protein</topology>
    </subcellularLocation>
</comment>
<dbReference type="Pfam" id="PF00059">
    <property type="entry name" value="Lectin_C"/>
    <property type="match status" value="1"/>
</dbReference>
<organism evidence="6 7">
    <name type="scientific">Anabas testudineus</name>
    <name type="common">Climbing perch</name>
    <name type="synonym">Anthias testudineus</name>
    <dbReference type="NCBI Taxonomy" id="64144"/>
    <lineage>
        <taxon>Eukaryota</taxon>
        <taxon>Metazoa</taxon>
        <taxon>Chordata</taxon>
        <taxon>Craniata</taxon>
        <taxon>Vertebrata</taxon>
        <taxon>Euteleostomi</taxon>
        <taxon>Actinopterygii</taxon>
        <taxon>Neopterygii</taxon>
        <taxon>Teleostei</taxon>
        <taxon>Neoteleostei</taxon>
        <taxon>Acanthomorphata</taxon>
        <taxon>Anabantaria</taxon>
        <taxon>Anabantiformes</taxon>
        <taxon>Anabantoidei</taxon>
        <taxon>Anabantidae</taxon>
        <taxon>Anabas</taxon>
    </lineage>
</organism>
<feature type="coiled-coil region" evidence="2">
    <location>
        <begin position="100"/>
        <end position="127"/>
    </location>
</feature>
<name>A0A7N6AMA4_ANATE</name>
<accession>A0A7N6AMA4</accession>
<evidence type="ECO:0000259" key="5">
    <source>
        <dbReference type="PROSITE" id="PS50041"/>
    </source>
</evidence>
<evidence type="ECO:0000313" key="7">
    <source>
        <dbReference type="Proteomes" id="UP000265040"/>
    </source>
</evidence>
<reference evidence="6" key="3">
    <citation type="submission" date="2025-09" db="UniProtKB">
        <authorList>
            <consortium name="Ensembl"/>
        </authorList>
    </citation>
    <scope>IDENTIFICATION</scope>
</reference>
<protein>
    <recommendedName>
        <fullName evidence="5">C-type lectin domain-containing protein</fullName>
    </recommendedName>
</protein>
<feature type="domain" description="C-type lectin" evidence="5">
    <location>
        <begin position="140"/>
        <end position="240"/>
    </location>
</feature>
<feature type="region of interest" description="Disordered" evidence="3">
    <location>
        <begin position="17"/>
        <end position="66"/>
    </location>
</feature>
<evidence type="ECO:0000256" key="2">
    <source>
        <dbReference type="SAM" id="Coils"/>
    </source>
</evidence>
<reference evidence="6" key="1">
    <citation type="submission" date="2021-04" db="EMBL/GenBank/DDBJ databases">
        <authorList>
            <consortium name="Wellcome Sanger Institute Data Sharing"/>
        </authorList>
    </citation>
    <scope>NUCLEOTIDE SEQUENCE [LARGE SCALE GENOMIC DNA]</scope>
</reference>
<dbReference type="Gene3D" id="3.10.100.10">
    <property type="entry name" value="Mannose-Binding Protein A, subunit A"/>
    <property type="match status" value="1"/>
</dbReference>
<evidence type="ECO:0000313" key="6">
    <source>
        <dbReference type="Ensembl" id="ENSATEP00000050012.2"/>
    </source>
</evidence>
<dbReference type="InterPro" id="IPR016187">
    <property type="entry name" value="CTDL_fold"/>
</dbReference>
<evidence type="ECO:0000256" key="1">
    <source>
        <dbReference type="ARBA" id="ARBA00004401"/>
    </source>
</evidence>
<dbReference type="SMART" id="SM00034">
    <property type="entry name" value="CLECT"/>
    <property type="match status" value="1"/>
</dbReference>
<dbReference type="PANTHER" id="PTHR45710:SF26">
    <property type="entry name" value="RH26557P"/>
    <property type="match status" value="1"/>
</dbReference>
<dbReference type="SUPFAM" id="SSF56436">
    <property type="entry name" value="C-type lectin-like"/>
    <property type="match status" value="1"/>
</dbReference>
<dbReference type="InterPro" id="IPR001304">
    <property type="entry name" value="C-type_lectin-like"/>
</dbReference>
<keyword evidence="4" id="KW-0812">Transmembrane</keyword>
<dbReference type="InterPro" id="IPR016186">
    <property type="entry name" value="C-type_lectin-like/link_sf"/>
</dbReference>